<organism evidence="2 3">
    <name type="scientific">Trichogramma brassicae</name>
    <dbReference type="NCBI Taxonomy" id="86971"/>
    <lineage>
        <taxon>Eukaryota</taxon>
        <taxon>Metazoa</taxon>
        <taxon>Ecdysozoa</taxon>
        <taxon>Arthropoda</taxon>
        <taxon>Hexapoda</taxon>
        <taxon>Insecta</taxon>
        <taxon>Pterygota</taxon>
        <taxon>Neoptera</taxon>
        <taxon>Endopterygota</taxon>
        <taxon>Hymenoptera</taxon>
        <taxon>Apocrita</taxon>
        <taxon>Proctotrupomorpha</taxon>
        <taxon>Chalcidoidea</taxon>
        <taxon>Trichogrammatidae</taxon>
        <taxon>Trichogramma</taxon>
    </lineage>
</organism>
<accession>A0A6H5IQ91</accession>
<evidence type="ECO:0000313" key="3">
    <source>
        <dbReference type="Proteomes" id="UP000479190"/>
    </source>
</evidence>
<keyword evidence="3" id="KW-1185">Reference proteome</keyword>
<protein>
    <submittedName>
        <fullName evidence="2">Uncharacterized protein</fullName>
    </submittedName>
</protein>
<feature type="compositionally biased region" description="Low complexity" evidence="1">
    <location>
        <begin position="618"/>
        <end position="628"/>
    </location>
</feature>
<evidence type="ECO:0000313" key="2">
    <source>
        <dbReference type="EMBL" id="CAB0040486.1"/>
    </source>
</evidence>
<proteinExistence type="predicted"/>
<evidence type="ECO:0000256" key="1">
    <source>
        <dbReference type="SAM" id="MobiDB-lite"/>
    </source>
</evidence>
<reference evidence="2 3" key="1">
    <citation type="submission" date="2020-02" db="EMBL/GenBank/DDBJ databases">
        <authorList>
            <person name="Ferguson B K."/>
        </authorList>
    </citation>
    <scope>NUCLEOTIDE SEQUENCE [LARGE SCALE GENOMIC DNA]</scope>
</reference>
<gene>
    <name evidence="2" type="ORF">TBRA_LOCUS12191</name>
</gene>
<dbReference type="Proteomes" id="UP000479190">
    <property type="component" value="Unassembled WGS sequence"/>
</dbReference>
<feature type="non-terminal residue" evidence="2">
    <location>
        <position position="1"/>
    </location>
</feature>
<feature type="region of interest" description="Disordered" evidence="1">
    <location>
        <begin position="618"/>
        <end position="637"/>
    </location>
</feature>
<sequence>HSFSCERACSAASAAMALCKIRFIEEKICCIRGRIPTRDRDWCTTSRCGKGKVLSRSCNNRGCTTEARTYIYMHHARIHCTPSVKVIRHRDFASASTATGCAAREKLIPHLTCTFSNPRWPSPKFDGHYFFQCVRRLATYTSLIHGLNRTCYTATTGSSTAAAFAALSARTKAAFLSRTESFNHRRSSLLTSLCVYTNFSWGPFSVDLIIFEAWHIFGRTRARKMNCSSIAGAAIHVAVLPPLLYAGARDSLKIHNNFAAATNLCVYVHNGRKQARGVGGGGGCGDARKRLDFPKRNCLGRRQAPNVLRDIHVSLPQTHTHTHTRARTHLTRCKQYLCGLRPNQTTAATTTTTLGVCALTCVYVYARDPFSMLPRGRYRGVLLAQRIAVVTFCSGFTRSSKLEREGVANLRPNFRRNSEHEWLQEARFCVSTQIEHFGNVTTQRVRRVEIKKFEPQCARARRLAHERIVRDKEKGPCAATKGTVLPVVAAIAKVPTNRLVRLWGQKNDLIYWNSTAQGGPLDQTKHRELQYWVPGDPKKILEQIHDPDLKSSPSVALLGCAQANSCSRYYVLPLSDLYLVVTVLVQMYSIINTHELPVTCRTYIHVPHLDLHQTLHQAQQRSISPQQQQRRRRWQQRRVLGTRRTRTIEKMCIAMTGRCSRTEKERDATARGARSAAAATAAALLLAFVSNSPLYLRADTEGVLERVYDSSEIYQSCLRDIRGALARHAQERKKKDDEERGNISFGAPEVGLYIRCIIYIEMMLLLQRNSKTRLRLSRLGTMHAQ</sequence>
<dbReference type="AlphaFoldDB" id="A0A6H5IQ91"/>
<dbReference type="EMBL" id="CADCXV010001028">
    <property type="protein sequence ID" value="CAB0040486.1"/>
    <property type="molecule type" value="Genomic_DNA"/>
</dbReference>
<name>A0A6H5IQ91_9HYME</name>